<protein>
    <submittedName>
        <fullName evidence="1">Uncharacterized protein</fullName>
    </submittedName>
</protein>
<dbReference type="RefSeq" id="WP_006003073.1">
    <property type="nucleotide sequence ID" value="NZ_BAET01000006.1"/>
</dbReference>
<reference evidence="1 2" key="1">
    <citation type="journal article" date="2012" name="J. Bacteriol.">
        <title>Genome sequence of proteorhodopsin-containing sea ice bacterium Glaciecola punicea ACAM 611T.</title>
        <authorList>
            <person name="Qin Q.-L."/>
            <person name="Xie B.-B."/>
            <person name="Shu Y.-L."/>
            <person name="Rong J.-C."/>
            <person name="Zhao D.-L."/>
            <person name="Zhang X.-Y."/>
            <person name="Chen X.-L."/>
            <person name="Zhou B.-C."/>
            <person name="Zhanga Y.-Z."/>
        </authorList>
    </citation>
    <scope>NUCLEOTIDE SEQUENCE [LARGE SCALE GENOMIC DNA]</scope>
    <source>
        <strain evidence="1 2">ACAM 611</strain>
    </source>
</reference>
<evidence type="ECO:0000313" key="1">
    <source>
        <dbReference type="EMBL" id="GAB54658.1"/>
    </source>
</evidence>
<gene>
    <name evidence="1" type="ORF">GPUN_0512</name>
</gene>
<dbReference type="EMBL" id="BAET01000006">
    <property type="protein sequence ID" value="GAB54658.1"/>
    <property type="molecule type" value="Genomic_DNA"/>
</dbReference>
<keyword evidence="2" id="KW-1185">Reference proteome</keyword>
<dbReference type="STRING" id="56804.BAE46_10930"/>
<evidence type="ECO:0000313" key="2">
    <source>
        <dbReference type="Proteomes" id="UP000053586"/>
    </source>
</evidence>
<accession>H5T8L7</accession>
<dbReference type="AlphaFoldDB" id="H5T8L7"/>
<sequence length="177" mass="20430">MADLKKVDEEYNAVLGKYLPIVDKFLNAKNKSKSLKADDVISTLINDGFFIYDEYKAGKSKDPSLVIESLFKALQAATYEAERNENGLVIMEEKERNKKAVLLVRERKHKSTGGRRGRFNEAKEPEILKCFEEYDKLKRVKGNKLETMASNFDIPIETFKVYRANYLKSKGKTIYKE</sequence>
<proteinExistence type="predicted"/>
<dbReference type="Proteomes" id="UP000053586">
    <property type="component" value="Unassembled WGS sequence"/>
</dbReference>
<name>H5T8L7_9ALTE</name>
<reference evidence="1 2" key="2">
    <citation type="journal article" date="2017" name="Antonie Van Leeuwenhoek">
        <title>Rhizobium rhizosphaerae sp. nov., a novel species isolated from rice rhizosphere.</title>
        <authorList>
            <person name="Zhao J.J."/>
            <person name="Zhang J."/>
            <person name="Zhang R.J."/>
            <person name="Zhang C.W."/>
            <person name="Yin H.Q."/>
            <person name="Zhang X.X."/>
        </authorList>
    </citation>
    <scope>NUCLEOTIDE SEQUENCE [LARGE SCALE GENOMIC DNA]</scope>
    <source>
        <strain evidence="1 2">ACAM 611</strain>
    </source>
</reference>
<comment type="caution">
    <text evidence="1">The sequence shown here is derived from an EMBL/GenBank/DDBJ whole genome shotgun (WGS) entry which is preliminary data.</text>
</comment>
<organism evidence="1 2">
    <name type="scientific">Glaciecola punicea ACAM 611</name>
    <dbReference type="NCBI Taxonomy" id="1121923"/>
    <lineage>
        <taxon>Bacteria</taxon>
        <taxon>Pseudomonadati</taxon>
        <taxon>Pseudomonadota</taxon>
        <taxon>Gammaproteobacteria</taxon>
        <taxon>Alteromonadales</taxon>
        <taxon>Alteromonadaceae</taxon>
        <taxon>Glaciecola</taxon>
    </lineage>
</organism>